<dbReference type="EMBL" id="CP031165">
    <property type="protein sequence ID" value="AXV09344.1"/>
    <property type="molecule type" value="Genomic_DNA"/>
</dbReference>
<keyword evidence="5" id="KW-1185">Reference proteome</keyword>
<evidence type="ECO:0000259" key="2">
    <source>
        <dbReference type="Pfam" id="PF00108"/>
    </source>
</evidence>
<feature type="domain" description="Thiolase C-terminal" evidence="3">
    <location>
        <begin position="328"/>
        <end position="456"/>
    </location>
</feature>
<dbReference type="Gene3D" id="3.40.47.10">
    <property type="match status" value="1"/>
</dbReference>
<feature type="domain" description="Thiolase N-terminal" evidence="2">
    <location>
        <begin position="58"/>
        <end position="240"/>
    </location>
</feature>
<evidence type="ECO:0000256" key="1">
    <source>
        <dbReference type="SAM" id="MobiDB-lite"/>
    </source>
</evidence>
<dbReference type="AlphaFoldDB" id="A0A346Y4E7"/>
<reference evidence="4 5" key="1">
    <citation type="submission" date="2018-09" db="EMBL/GenBank/DDBJ databases">
        <title>Complete genome sequence of Euzebya sp. DY32-46 isolated from seawater of Pacific Ocean.</title>
        <authorList>
            <person name="Xu L."/>
            <person name="Wu Y.-H."/>
            <person name="Xu X.-W."/>
        </authorList>
    </citation>
    <scope>NUCLEOTIDE SEQUENCE [LARGE SCALE GENOMIC DNA]</scope>
    <source>
        <strain evidence="4 5">DY32-46</strain>
    </source>
</reference>
<accession>A0A346Y4E7</accession>
<evidence type="ECO:0000313" key="4">
    <source>
        <dbReference type="EMBL" id="AXV09344.1"/>
    </source>
</evidence>
<sequence>MRSTASGAGEAARPAGACGIPSPPGRASRTTPSCGPLLGPAIERTDGDDMGSDTGIWILGGYQTDFARNFGREGKGVHDLVQEAVEGTLADAGTRAADMEVIHVGNAFGQLFTGQGHLGAMPATVVPELWGVPASRHEAACASGSIATLSAMADLEAGRYGCALVVGAEIEKTVPGDTAAAHLGAAAWVGHEGEDATFVWPWMFSALADEYDRRYGLDDAHLRAIAELNHRNAKANPLAQARGWTFDEKSFSDDDEHNPVVDGRTRRTDCSQVTDGGAGVVLATDGWVREHPEVLRRGTAVRILGWGHRTVGLPLAAKTQREDGPYVLSHVADTIRDAFDRAGVAEATDLDGIETHDCFSMSEYMAIDHFGITPPGDSWKAIEAGDLERDGRIPVNPSGGLIGGGHPVGATGVRMLVDASRQVTGRAGETQVEDASRFATLNIGGSTATTCAFVVGRA</sequence>
<feature type="region of interest" description="Disordered" evidence="1">
    <location>
        <begin position="1"/>
        <end position="46"/>
    </location>
</feature>
<evidence type="ECO:0000259" key="3">
    <source>
        <dbReference type="Pfam" id="PF22691"/>
    </source>
</evidence>
<dbReference type="Pfam" id="PF22691">
    <property type="entry name" value="Thiolase_C_1"/>
    <property type="match status" value="1"/>
</dbReference>
<proteinExistence type="predicted"/>
<protein>
    <submittedName>
        <fullName evidence="4">3-ketoacyl-CoA thiolase</fullName>
    </submittedName>
</protein>
<dbReference type="Proteomes" id="UP000264006">
    <property type="component" value="Chromosome"/>
</dbReference>
<dbReference type="NCBIfam" id="NF004936">
    <property type="entry name" value="PRK06289.1"/>
    <property type="match status" value="1"/>
</dbReference>
<gene>
    <name evidence="4" type="ORF">DVS28_a4683</name>
</gene>
<dbReference type="InterPro" id="IPR020616">
    <property type="entry name" value="Thiolase_N"/>
</dbReference>
<dbReference type="SUPFAM" id="SSF53901">
    <property type="entry name" value="Thiolase-like"/>
    <property type="match status" value="2"/>
</dbReference>
<dbReference type="PANTHER" id="PTHR42870">
    <property type="entry name" value="ACETYL-COA C-ACETYLTRANSFERASE"/>
    <property type="match status" value="1"/>
</dbReference>
<dbReference type="CDD" id="cd00829">
    <property type="entry name" value="SCP-x_thiolase"/>
    <property type="match status" value="1"/>
</dbReference>
<name>A0A346Y4E7_9ACTN</name>
<evidence type="ECO:0000313" key="5">
    <source>
        <dbReference type="Proteomes" id="UP000264006"/>
    </source>
</evidence>
<dbReference type="KEGG" id="euz:DVS28_a4683"/>
<dbReference type="InterPro" id="IPR055140">
    <property type="entry name" value="Thiolase_C_2"/>
</dbReference>
<organism evidence="4 5">
    <name type="scientific">Euzebya pacifica</name>
    <dbReference type="NCBI Taxonomy" id="1608957"/>
    <lineage>
        <taxon>Bacteria</taxon>
        <taxon>Bacillati</taxon>
        <taxon>Actinomycetota</taxon>
        <taxon>Nitriliruptoria</taxon>
        <taxon>Euzebyales</taxon>
    </lineage>
</organism>
<dbReference type="PANTHER" id="PTHR42870:SF1">
    <property type="entry name" value="NON-SPECIFIC LIPID-TRANSFER PROTEIN-LIKE 2"/>
    <property type="match status" value="1"/>
</dbReference>
<dbReference type="Pfam" id="PF00108">
    <property type="entry name" value="Thiolase_N"/>
    <property type="match status" value="1"/>
</dbReference>
<feature type="region of interest" description="Disordered" evidence="1">
    <location>
        <begin position="250"/>
        <end position="269"/>
    </location>
</feature>
<dbReference type="GO" id="GO:0016747">
    <property type="term" value="F:acyltransferase activity, transferring groups other than amino-acyl groups"/>
    <property type="evidence" value="ECO:0007669"/>
    <property type="project" value="InterPro"/>
</dbReference>
<dbReference type="InterPro" id="IPR016039">
    <property type="entry name" value="Thiolase-like"/>
</dbReference>